<dbReference type="OrthoDB" id="1431451at2"/>
<keyword evidence="1" id="KW-1133">Transmembrane helix</keyword>
<feature type="transmembrane region" description="Helical" evidence="1">
    <location>
        <begin position="229"/>
        <end position="250"/>
    </location>
</feature>
<protein>
    <submittedName>
        <fullName evidence="2">Uncharacterized protein</fullName>
    </submittedName>
</protein>
<dbReference type="RefSeq" id="WP_158189596.1">
    <property type="nucleotide sequence ID" value="NZ_CP046902.1"/>
</dbReference>
<evidence type="ECO:0000313" key="2">
    <source>
        <dbReference type="EMBL" id="QGZ32164.1"/>
    </source>
</evidence>
<evidence type="ECO:0000313" key="3">
    <source>
        <dbReference type="Proteomes" id="UP000438983"/>
    </source>
</evidence>
<organism evidence="2 3">
    <name type="scientific">Stutzerimonas stutzeri</name>
    <name type="common">Pseudomonas stutzeri</name>
    <dbReference type="NCBI Taxonomy" id="316"/>
    <lineage>
        <taxon>Bacteria</taxon>
        <taxon>Pseudomonadati</taxon>
        <taxon>Pseudomonadota</taxon>
        <taxon>Gammaproteobacteria</taxon>
        <taxon>Pseudomonadales</taxon>
        <taxon>Pseudomonadaceae</taxon>
        <taxon>Stutzerimonas</taxon>
    </lineage>
</organism>
<gene>
    <name evidence="2" type="ORF">GQA94_19720</name>
</gene>
<dbReference type="EMBL" id="CP046902">
    <property type="protein sequence ID" value="QGZ32164.1"/>
    <property type="molecule type" value="Genomic_DNA"/>
</dbReference>
<keyword evidence="1" id="KW-0812">Transmembrane</keyword>
<sequence length="369" mass="42219">MLTDKEAITSFARSVEDLLKKVENSPNLRHSQLADTLRETIAFFRNNSYNDLKHTEWLQELDIYSSLLIGHLEQLSEAKLRGEIIASRSRLLKEIRLSLKPFIHSHFDLENQDEGYASKKELEILAGRARELIRQMSSRLSEVDRIKQTTSEIIGRSDADIKALAHRIDEIEIAAEEKLAKVERLLDITIDSTIDKEKQINKVLGHVSGRVISGDFEKNASEERDIANILRYGSIFCMVLIIGIAGYSFLETTTSDFDWTEQLSRFVLMILLSIPAAYLARESEKHRQQQYSHLQKSLDLNTATPFLSSLPEDEQHKLKMQIAAKLFLTNNISDTKDSFPINTHELLMELLSKIDIQRSDQPESHAKKS</sequence>
<feature type="transmembrane region" description="Helical" evidence="1">
    <location>
        <begin position="262"/>
        <end position="280"/>
    </location>
</feature>
<reference evidence="2 3" key="1">
    <citation type="submission" date="2019-12" db="EMBL/GenBank/DDBJ databases">
        <title>Complete genome sequence of Pseudomonas stutzeri.</title>
        <authorList>
            <person name="Lim S.R."/>
            <person name="Kim J.H."/>
        </authorList>
    </citation>
    <scope>NUCLEOTIDE SEQUENCE [LARGE SCALE GENOMIC DNA]</scope>
    <source>
        <strain evidence="2 3">PM101005</strain>
    </source>
</reference>
<dbReference type="Proteomes" id="UP000438983">
    <property type="component" value="Chromosome"/>
</dbReference>
<name>A0A6I6LNF9_STUST</name>
<accession>A0A6I6LNF9</accession>
<evidence type="ECO:0000256" key="1">
    <source>
        <dbReference type="SAM" id="Phobius"/>
    </source>
</evidence>
<dbReference type="AlphaFoldDB" id="A0A6I6LNF9"/>
<proteinExistence type="predicted"/>
<keyword evidence="1" id="KW-0472">Membrane</keyword>